<evidence type="ECO:0000256" key="2">
    <source>
        <dbReference type="ARBA" id="ARBA00022692"/>
    </source>
</evidence>
<dbReference type="PANTHER" id="PTHR30474">
    <property type="entry name" value="CELL CYCLE PROTEIN"/>
    <property type="match status" value="1"/>
</dbReference>
<dbReference type="GO" id="GO:0051301">
    <property type="term" value="P:cell division"/>
    <property type="evidence" value="ECO:0007669"/>
    <property type="project" value="InterPro"/>
</dbReference>
<evidence type="ECO:0000256" key="1">
    <source>
        <dbReference type="ARBA" id="ARBA00004141"/>
    </source>
</evidence>
<dbReference type="GO" id="GO:0032153">
    <property type="term" value="C:cell division site"/>
    <property type="evidence" value="ECO:0007669"/>
    <property type="project" value="TreeGrafter"/>
</dbReference>
<dbReference type="GO" id="GO:0005886">
    <property type="term" value="C:plasma membrane"/>
    <property type="evidence" value="ECO:0007669"/>
    <property type="project" value="TreeGrafter"/>
</dbReference>
<dbReference type="AlphaFoldDB" id="A0A6I8MA08"/>
<evidence type="ECO:0000256" key="5">
    <source>
        <dbReference type="ARBA" id="ARBA00023136"/>
    </source>
</evidence>
<comment type="subcellular location">
    <subcellularLocation>
        <location evidence="1">Membrane</location>
        <topology evidence="1">Multi-pass membrane protein</topology>
    </subcellularLocation>
</comment>
<feature type="transmembrane region" description="Helical" evidence="6">
    <location>
        <begin position="16"/>
        <end position="35"/>
    </location>
</feature>
<keyword evidence="8" id="KW-1185">Reference proteome</keyword>
<accession>A0A6I8MA08</accession>
<feature type="transmembrane region" description="Helical" evidence="6">
    <location>
        <begin position="306"/>
        <end position="328"/>
    </location>
</feature>
<proteinExistence type="predicted"/>
<gene>
    <name evidence="7" type="ORF">OMES3154_00441</name>
</gene>
<feature type="transmembrane region" description="Helical" evidence="6">
    <location>
        <begin position="159"/>
        <end position="175"/>
    </location>
</feature>
<feature type="transmembrane region" description="Helical" evidence="6">
    <location>
        <begin position="182"/>
        <end position="198"/>
    </location>
</feature>
<evidence type="ECO:0000313" key="7">
    <source>
        <dbReference type="EMBL" id="VWL85157.1"/>
    </source>
</evidence>
<protein>
    <submittedName>
        <fullName evidence="7">Rod shape-determining protein RodA</fullName>
    </submittedName>
</protein>
<evidence type="ECO:0000256" key="4">
    <source>
        <dbReference type="ARBA" id="ARBA00022989"/>
    </source>
</evidence>
<evidence type="ECO:0000313" key="8">
    <source>
        <dbReference type="Proteomes" id="UP000419017"/>
    </source>
</evidence>
<evidence type="ECO:0000256" key="6">
    <source>
        <dbReference type="SAM" id="Phobius"/>
    </source>
</evidence>
<reference evidence="7 8" key="1">
    <citation type="submission" date="2019-10" db="EMBL/GenBank/DDBJ databases">
        <authorList>
            <person name="Blom J."/>
        </authorList>
    </citation>
    <scope>NUCLEOTIDE SEQUENCE [LARGE SCALE GENOMIC DNA]</scope>
    <source>
        <strain evidence="7 8">ES3154-GLU</strain>
    </source>
</reference>
<feature type="transmembrane region" description="Helical" evidence="6">
    <location>
        <begin position="47"/>
        <end position="67"/>
    </location>
</feature>
<dbReference type="Pfam" id="PF01098">
    <property type="entry name" value="FTSW_RODA_SPOVE"/>
    <property type="match status" value="1"/>
</dbReference>
<dbReference type="InterPro" id="IPR011923">
    <property type="entry name" value="RodA/MrdB"/>
</dbReference>
<feature type="transmembrane region" description="Helical" evidence="6">
    <location>
        <begin position="334"/>
        <end position="355"/>
    </location>
</feature>
<dbReference type="Proteomes" id="UP000419017">
    <property type="component" value="Unassembled WGS sequence"/>
</dbReference>
<feature type="transmembrane region" description="Helical" evidence="6">
    <location>
        <begin position="112"/>
        <end position="129"/>
    </location>
</feature>
<sequence length="368" mass="42279">MKLFKNFRRKFERFDLTLIFLVYILCTVSTIFIYSATRSRYYLKQNIIWILIGTVFLLLSIFIDYEISLKYITYIYLFSILLLLYVRFFGVVTLGARRWITVFGFKLQPSEFIKILIIMILSYIMATKFKDGINNIKDIIMVSLSIMPFLVLILTQPDLGTTLIVLFSYGCMLFLSNANIRPLVYIGLILILLSYPIYKFGLDDYQKQRVEVFLNPEKDIRGKGWNVSQSKISVGSGGLYGTGLYNGSQSRLKFLPEPQTDFIFSVIAEETGFLGSSTIILIYFFLIWRMINISRKVYDAYGRNIIYGIVGIFFGHTIVNIGMTIGLVPVTGKTLLFLSYGGSSYLSSFIMIALVESIKVYSDDLYSR</sequence>
<keyword evidence="2 6" id="KW-0812">Transmembrane</keyword>
<dbReference type="PANTHER" id="PTHR30474:SF1">
    <property type="entry name" value="PEPTIDOGLYCAN GLYCOSYLTRANSFERASE MRDB"/>
    <property type="match status" value="1"/>
</dbReference>
<dbReference type="NCBIfam" id="TIGR02210">
    <property type="entry name" value="rodA_shape"/>
    <property type="match status" value="1"/>
</dbReference>
<dbReference type="EMBL" id="CABWIB010000001">
    <property type="protein sequence ID" value="VWL85157.1"/>
    <property type="molecule type" value="Genomic_DNA"/>
</dbReference>
<feature type="transmembrane region" description="Helical" evidence="6">
    <location>
        <begin position="74"/>
        <end position="100"/>
    </location>
</feature>
<feature type="transmembrane region" description="Helical" evidence="6">
    <location>
        <begin position="262"/>
        <end position="286"/>
    </location>
</feature>
<organism evidence="7 8">
    <name type="scientific">Oceanivirga miroungae</name>
    <dbReference type="NCBI Taxonomy" id="1130046"/>
    <lineage>
        <taxon>Bacteria</taxon>
        <taxon>Fusobacteriati</taxon>
        <taxon>Fusobacteriota</taxon>
        <taxon>Fusobacteriia</taxon>
        <taxon>Fusobacteriales</taxon>
        <taxon>Leptotrichiaceae</taxon>
        <taxon>Oceanivirga</taxon>
    </lineage>
</organism>
<name>A0A6I8MA08_9FUSO</name>
<keyword evidence="5 6" id="KW-0472">Membrane</keyword>
<dbReference type="InterPro" id="IPR001182">
    <property type="entry name" value="FtsW/RodA"/>
</dbReference>
<keyword evidence="4 6" id="KW-1133">Transmembrane helix</keyword>
<feature type="transmembrane region" description="Helical" evidence="6">
    <location>
        <begin position="136"/>
        <end position="153"/>
    </location>
</feature>
<dbReference type="GO" id="GO:0015648">
    <property type="term" value="F:lipid-linked peptidoglycan transporter activity"/>
    <property type="evidence" value="ECO:0007669"/>
    <property type="project" value="TreeGrafter"/>
</dbReference>
<evidence type="ECO:0000256" key="3">
    <source>
        <dbReference type="ARBA" id="ARBA00022960"/>
    </source>
</evidence>
<dbReference type="GO" id="GO:0008360">
    <property type="term" value="P:regulation of cell shape"/>
    <property type="evidence" value="ECO:0007669"/>
    <property type="project" value="UniProtKB-KW"/>
</dbReference>
<dbReference type="RefSeq" id="WP_156683176.1">
    <property type="nucleotide sequence ID" value="NZ_CABWIB010000001.1"/>
</dbReference>
<keyword evidence="3" id="KW-0133">Cell shape</keyword>